<organism evidence="1 2">
    <name type="scientific">Trifolium medium</name>
    <dbReference type="NCBI Taxonomy" id="97028"/>
    <lineage>
        <taxon>Eukaryota</taxon>
        <taxon>Viridiplantae</taxon>
        <taxon>Streptophyta</taxon>
        <taxon>Embryophyta</taxon>
        <taxon>Tracheophyta</taxon>
        <taxon>Spermatophyta</taxon>
        <taxon>Magnoliopsida</taxon>
        <taxon>eudicotyledons</taxon>
        <taxon>Gunneridae</taxon>
        <taxon>Pentapetalae</taxon>
        <taxon>rosids</taxon>
        <taxon>fabids</taxon>
        <taxon>Fabales</taxon>
        <taxon>Fabaceae</taxon>
        <taxon>Papilionoideae</taxon>
        <taxon>50 kb inversion clade</taxon>
        <taxon>NPAAA clade</taxon>
        <taxon>Hologalegina</taxon>
        <taxon>IRL clade</taxon>
        <taxon>Trifolieae</taxon>
        <taxon>Trifolium</taxon>
    </lineage>
</organism>
<dbReference type="EMBL" id="LXQA010835808">
    <property type="protein sequence ID" value="MCI73313.1"/>
    <property type="molecule type" value="Genomic_DNA"/>
</dbReference>
<proteinExistence type="predicted"/>
<dbReference type="AlphaFoldDB" id="A0A392UI70"/>
<protein>
    <submittedName>
        <fullName evidence="1">Uncharacterized protein</fullName>
    </submittedName>
</protein>
<feature type="non-terminal residue" evidence="1">
    <location>
        <position position="1"/>
    </location>
</feature>
<keyword evidence="2" id="KW-1185">Reference proteome</keyword>
<name>A0A392UI70_9FABA</name>
<sequence length="31" mass="3600">EQVEASRDGVRVLEEVVWDSDRTKPKVTKRS</sequence>
<reference evidence="1 2" key="1">
    <citation type="journal article" date="2018" name="Front. Plant Sci.">
        <title>Red Clover (Trifolium pratense) and Zigzag Clover (T. medium) - A Picture of Genomic Similarities and Differences.</title>
        <authorList>
            <person name="Dluhosova J."/>
            <person name="Istvanek J."/>
            <person name="Nedelnik J."/>
            <person name="Repkova J."/>
        </authorList>
    </citation>
    <scope>NUCLEOTIDE SEQUENCE [LARGE SCALE GENOMIC DNA]</scope>
    <source>
        <strain evidence="2">cv. 10/8</strain>
        <tissue evidence="1">Leaf</tissue>
    </source>
</reference>
<dbReference type="Proteomes" id="UP000265520">
    <property type="component" value="Unassembled WGS sequence"/>
</dbReference>
<evidence type="ECO:0000313" key="1">
    <source>
        <dbReference type="EMBL" id="MCI73313.1"/>
    </source>
</evidence>
<comment type="caution">
    <text evidence="1">The sequence shown here is derived from an EMBL/GenBank/DDBJ whole genome shotgun (WGS) entry which is preliminary data.</text>
</comment>
<evidence type="ECO:0000313" key="2">
    <source>
        <dbReference type="Proteomes" id="UP000265520"/>
    </source>
</evidence>
<accession>A0A392UI70</accession>